<dbReference type="RefSeq" id="WP_089050222.1">
    <property type="nucleotide sequence ID" value="NZ_FXTV01000009.1"/>
</dbReference>
<keyword evidence="8" id="KW-1185">Reference proteome</keyword>
<evidence type="ECO:0000256" key="1">
    <source>
        <dbReference type="ARBA" id="ARBA00004141"/>
    </source>
</evidence>
<evidence type="ECO:0000256" key="3">
    <source>
        <dbReference type="ARBA" id="ARBA00022989"/>
    </source>
</evidence>
<feature type="transmembrane region" description="Helical" evidence="5">
    <location>
        <begin position="174"/>
        <end position="203"/>
    </location>
</feature>
<sequence length="482" mass="55072">MSLHVEILIAKHFKKSVFKNKAVFIITLFIGLLLLYAAFSGWENYTNQNETSEKYQHESREDWLKNPDKNPHRMAHYGNFAFRKSTPLSVFEFGMEPFFGNAIFLEAHKQNTANFSEAGFSNSMLRFGEVSIAMVLQILLPLLIFFLGFNAIATERENGTLKLLLSQGISWKQLLLGKTLGIAAVILLLFIPTIIILVVLWLVLQNFSISADETIKMGLFILFHFIYLMFFCFIAVLISAASKTSKNALISLIGIWLLFTIILPRTTQAIGAYLYEAPSKIQFQSDIEKDILKQGDSHNPNDPHYKAIKDSLLLVYKVDSVQKLPFNYSGFIMTEGEKISANIYNKHLETLLKVYEQQNSFSKAVSFFNPYIAMKNLSMGLSNTDYDSYIDFQKQAETYRYDMAQKMNALQIKYISNKKPGPNDKPLTIDKEHWAEVDEFQYQPKGIVAVLKSEMISIISIILWISFLFVLIRIAAKNLKAI</sequence>
<name>A0A226H851_9FLAO</name>
<feature type="transmembrane region" description="Helical" evidence="5">
    <location>
        <begin position="130"/>
        <end position="153"/>
    </location>
</feature>
<feature type="transmembrane region" description="Helical" evidence="5">
    <location>
        <begin position="455"/>
        <end position="476"/>
    </location>
</feature>
<dbReference type="EMBL" id="MUGW01000025">
    <property type="protein sequence ID" value="OXA90433.1"/>
    <property type="molecule type" value="Genomic_DNA"/>
</dbReference>
<evidence type="ECO:0000313" key="8">
    <source>
        <dbReference type="Proteomes" id="UP000198345"/>
    </source>
</evidence>
<keyword evidence="3 5" id="KW-1133">Transmembrane helix</keyword>
<proteinExistence type="predicted"/>
<comment type="subcellular location">
    <subcellularLocation>
        <location evidence="1">Membrane</location>
        <topology evidence="1">Multi-pass membrane protein</topology>
    </subcellularLocation>
</comment>
<feature type="transmembrane region" description="Helical" evidence="5">
    <location>
        <begin position="250"/>
        <end position="275"/>
    </location>
</feature>
<protein>
    <submittedName>
        <fullName evidence="7">ABC transporter permease</fullName>
    </submittedName>
</protein>
<evidence type="ECO:0000313" key="7">
    <source>
        <dbReference type="EMBL" id="OXA90433.1"/>
    </source>
</evidence>
<dbReference type="PANTHER" id="PTHR43471:SF1">
    <property type="entry name" value="ABC TRANSPORTER PERMEASE PROTEIN NOSY-RELATED"/>
    <property type="match status" value="1"/>
</dbReference>
<feature type="domain" description="ABC-2 type transporter transmembrane" evidence="6">
    <location>
        <begin position="132"/>
        <end position="262"/>
    </location>
</feature>
<keyword evidence="4 5" id="KW-0472">Membrane</keyword>
<dbReference type="Pfam" id="PF12040">
    <property type="entry name" value="DUF3526"/>
    <property type="match status" value="1"/>
</dbReference>
<evidence type="ECO:0000259" key="6">
    <source>
        <dbReference type="Pfam" id="PF12698"/>
    </source>
</evidence>
<dbReference type="Proteomes" id="UP000198345">
    <property type="component" value="Unassembled WGS sequence"/>
</dbReference>
<evidence type="ECO:0000256" key="4">
    <source>
        <dbReference type="ARBA" id="ARBA00023136"/>
    </source>
</evidence>
<evidence type="ECO:0000256" key="2">
    <source>
        <dbReference type="ARBA" id="ARBA00022692"/>
    </source>
</evidence>
<keyword evidence="2 5" id="KW-0812">Transmembrane</keyword>
<reference evidence="7 8" key="1">
    <citation type="submission" date="2016-11" db="EMBL/GenBank/DDBJ databases">
        <title>Whole genomes of Flavobacteriaceae.</title>
        <authorList>
            <person name="Stine C."/>
            <person name="Li C."/>
            <person name="Tadesse D."/>
        </authorList>
    </citation>
    <scope>NUCLEOTIDE SEQUENCE [LARGE SCALE GENOMIC DNA]</scope>
    <source>
        <strain evidence="7 8">DSM 18292</strain>
    </source>
</reference>
<dbReference type="PANTHER" id="PTHR43471">
    <property type="entry name" value="ABC TRANSPORTER PERMEASE"/>
    <property type="match status" value="1"/>
</dbReference>
<comment type="caution">
    <text evidence="7">The sequence shown here is derived from an EMBL/GenBank/DDBJ whole genome shotgun (WGS) entry which is preliminary data.</text>
</comment>
<dbReference type="InterPro" id="IPR021913">
    <property type="entry name" value="DUF3526"/>
</dbReference>
<evidence type="ECO:0000256" key="5">
    <source>
        <dbReference type="SAM" id="Phobius"/>
    </source>
</evidence>
<dbReference type="GO" id="GO:0016020">
    <property type="term" value="C:membrane"/>
    <property type="evidence" value="ECO:0007669"/>
    <property type="project" value="UniProtKB-SubCell"/>
</dbReference>
<organism evidence="7 8">
    <name type="scientific">Flavobacterium hercynium</name>
    <dbReference type="NCBI Taxonomy" id="387094"/>
    <lineage>
        <taxon>Bacteria</taxon>
        <taxon>Pseudomonadati</taxon>
        <taxon>Bacteroidota</taxon>
        <taxon>Flavobacteriia</taxon>
        <taxon>Flavobacteriales</taxon>
        <taxon>Flavobacteriaceae</taxon>
        <taxon>Flavobacterium</taxon>
    </lineage>
</organism>
<dbReference type="GO" id="GO:0140359">
    <property type="term" value="F:ABC-type transporter activity"/>
    <property type="evidence" value="ECO:0007669"/>
    <property type="project" value="InterPro"/>
</dbReference>
<dbReference type="InterPro" id="IPR013525">
    <property type="entry name" value="ABC2_TM"/>
</dbReference>
<dbReference type="AlphaFoldDB" id="A0A226H851"/>
<feature type="transmembrane region" description="Helical" evidence="5">
    <location>
        <begin position="21"/>
        <end position="39"/>
    </location>
</feature>
<dbReference type="OrthoDB" id="184009at2"/>
<accession>A0A226H851</accession>
<gene>
    <name evidence="7" type="ORF">B0A66_12755</name>
</gene>
<dbReference type="Pfam" id="PF12698">
    <property type="entry name" value="ABC2_membrane_3"/>
    <property type="match status" value="1"/>
</dbReference>
<feature type="transmembrane region" description="Helical" evidence="5">
    <location>
        <begin position="215"/>
        <end position="238"/>
    </location>
</feature>